<evidence type="ECO:0000313" key="1">
    <source>
        <dbReference type="EMBL" id="QOY50908.1"/>
    </source>
</evidence>
<keyword evidence="2" id="KW-1185">Reference proteome</keyword>
<proteinExistence type="predicted"/>
<dbReference type="Proteomes" id="UP000593994">
    <property type="component" value="Chromosome"/>
</dbReference>
<accession>A0A7S7RLZ5</accession>
<dbReference type="KEGG" id="sbal:HUE88_07065"/>
<evidence type="ECO:0000313" key="2">
    <source>
        <dbReference type="Proteomes" id="UP000593994"/>
    </source>
</evidence>
<dbReference type="AlphaFoldDB" id="A0A7S7RLZ5"/>
<gene>
    <name evidence="1" type="ORF">HUE88_07065</name>
</gene>
<dbReference type="EMBL" id="CP054492">
    <property type="protein sequence ID" value="QOY50908.1"/>
    <property type="molecule type" value="Genomic_DNA"/>
</dbReference>
<reference evidence="1 2" key="1">
    <citation type="submission" date="2020-05" db="EMBL/GenBank/DDBJ databases">
        <title>Sulfurimonas marisnigri, sp. nov., and Sulfurimonas baltica, sp. nov., manganese oxide reducing chemolithoautotrophs of the class Epsilonproteobacteria isolated from the pelagic redoxclines of the Black and Baltic Seas and emended description of the genus Sulfurimonas.</title>
        <authorList>
            <person name="Henkel J.V."/>
            <person name="Laudan C."/>
            <person name="Werner J."/>
            <person name="Neu T."/>
            <person name="Plewe S."/>
            <person name="Sproer C."/>
            <person name="Bunk B."/>
            <person name="Schulz-Vogt H.N."/>
        </authorList>
    </citation>
    <scope>NUCLEOTIDE SEQUENCE [LARGE SCALE GENOMIC DNA]</scope>
    <source>
        <strain evidence="1 2">GD2</strain>
    </source>
</reference>
<dbReference type="RefSeq" id="WP_194368028.1">
    <property type="nucleotide sequence ID" value="NZ_CP054492.1"/>
</dbReference>
<name>A0A7S7RLZ5_9BACT</name>
<organism evidence="1 2">
    <name type="scientific">Candidatus Sulfurimonas baltica</name>
    <dbReference type="NCBI Taxonomy" id="2740404"/>
    <lineage>
        <taxon>Bacteria</taxon>
        <taxon>Pseudomonadati</taxon>
        <taxon>Campylobacterota</taxon>
        <taxon>Epsilonproteobacteria</taxon>
        <taxon>Campylobacterales</taxon>
        <taxon>Sulfurimonadaceae</taxon>
        <taxon>Sulfurimonas</taxon>
    </lineage>
</organism>
<protein>
    <submittedName>
        <fullName evidence="1">Uncharacterized protein</fullName>
    </submittedName>
</protein>
<sequence>MLTLEGLGRTDVVGNSLFDLIKIVGDFCSKQKFNNKCCKYTCHEAVYVTCH</sequence>